<feature type="non-terminal residue" evidence="8">
    <location>
        <position position="366"/>
    </location>
</feature>
<dbReference type="GO" id="GO:0003723">
    <property type="term" value="F:RNA binding"/>
    <property type="evidence" value="ECO:0007669"/>
    <property type="project" value="UniProtKB-KW"/>
</dbReference>
<dbReference type="InterPro" id="IPR036345">
    <property type="entry name" value="ExoRNase_PH_dom2_sf"/>
</dbReference>
<dbReference type="PANTHER" id="PTHR11252:SF0">
    <property type="entry name" value="POLYRIBONUCLEOTIDE NUCLEOTIDYLTRANSFERASE 1, MITOCHONDRIAL"/>
    <property type="match status" value="1"/>
</dbReference>
<dbReference type="InterPro" id="IPR020568">
    <property type="entry name" value="Ribosomal_Su5_D2-typ_SF"/>
</dbReference>
<dbReference type="SUPFAM" id="SSF54211">
    <property type="entry name" value="Ribosomal protein S5 domain 2-like"/>
    <property type="match status" value="2"/>
</dbReference>
<dbReference type="GO" id="GO:0006396">
    <property type="term" value="P:RNA processing"/>
    <property type="evidence" value="ECO:0007669"/>
    <property type="project" value="InterPro"/>
</dbReference>
<protein>
    <recommendedName>
        <fullName evidence="1">polyribonucleotide nucleotidyltransferase</fullName>
        <ecNumber evidence="1">2.7.7.8</ecNumber>
    </recommendedName>
</protein>
<dbReference type="Gene3D" id="3.30.230.70">
    <property type="entry name" value="GHMP Kinase, N-terminal domain"/>
    <property type="match status" value="2"/>
</dbReference>
<keyword evidence="4" id="KW-0694">RNA-binding</keyword>
<dbReference type="GO" id="GO:0004654">
    <property type="term" value="F:polyribonucleotide nucleotidyltransferase activity"/>
    <property type="evidence" value="ECO:0007669"/>
    <property type="project" value="UniProtKB-EC"/>
</dbReference>
<evidence type="ECO:0000259" key="7">
    <source>
        <dbReference type="Pfam" id="PF03726"/>
    </source>
</evidence>
<name>X0T8C1_9ZZZZ</name>
<organism evidence="8">
    <name type="scientific">marine sediment metagenome</name>
    <dbReference type="NCBI Taxonomy" id="412755"/>
    <lineage>
        <taxon>unclassified sequences</taxon>
        <taxon>metagenomes</taxon>
        <taxon>ecological metagenomes</taxon>
    </lineage>
</organism>
<keyword evidence="2" id="KW-0808">Transferase</keyword>
<evidence type="ECO:0000259" key="5">
    <source>
        <dbReference type="Pfam" id="PF01138"/>
    </source>
</evidence>
<evidence type="ECO:0000256" key="3">
    <source>
        <dbReference type="ARBA" id="ARBA00022695"/>
    </source>
</evidence>
<evidence type="ECO:0000313" key="8">
    <source>
        <dbReference type="EMBL" id="GAF84437.1"/>
    </source>
</evidence>
<dbReference type="InterPro" id="IPR036456">
    <property type="entry name" value="PNPase_PH_RNA-bd_sf"/>
</dbReference>
<reference evidence="8" key="1">
    <citation type="journal article" date="2014" name="Front. Microbiol.">
        <title>High frequency of phylogenetically diverse reductive dehalogenase-homologous genes in deep subseafloor sedimentary metagenomes.</title>
        <authorList>
            <person name="Kawai M."/>
            <person name="Futagami T."/>
            <person name="Toyoda A."/>
            <person name="Takaki Y."/>
            <person name="Nishi S."/>
            <person name="Hori S."/>
            <person name="Arai W."/>
            <person name="Tsubouchi T."/>
            <person name="Morono Y."/>
            <person name="Uchiyama I."/>
            <person name="Ito T."/>
            <person name="Fujiyama A."/>
            <person name="Inagaki F."/>
            <person name="Takami H."/>
        </authorList>
    </citation>
    <scope>NUCLEOTIDE SEQUENCE</scope>
    <source>
        <strain evidence="8">Expedition CK06-06</strain>
    </source>
</reference>
<keyword evidence="3" id="KW-0548">Nucleotidyltransferase</keyword>
<comment type="caution">
    <text evidence="8">The sequence shown here is derived from an EMBL/GenBank/DDBJ whole genome shotgun (WGS) entry which is preliminary data.</text>
</comment>
<dbReference type="InterPro" id="IPR001247">
    <property type="entry name" value="ExoRNase_PH_dom1"/>
</dbReference>
<dbReference type="AlphaFoldDB" id="X0T8C1"/>
<dbReference type="EC" id="2.7.7.8" evidence="1"/>
<dbReference type="CDD" id="cd11363">
    <property type="entry name" value="RNase_PH_PNPase_1"/>
    <property type="match status" value="1"/>
</dbReference>
<feature type="domain" description="Exoribonuclease phosphorolytic" evidence="6">
    <location>
        <begin position="147"/>
        <end position="210"/>
    </location>
</feature>
<feature type="domain" description="Exoribonuclease phosphorolytic" evidence="5">
    <location>
        <begin position="16"/>
        <end position="144"/>
    </location>
</feature>
<dbReference type="GO" id="GO:0000175">
    <property type="term" value="F:3'-5'-RNA exonuclease activity"/>
    <property type="evidence" value="ECO:0007669"/>
    <property type="project" value="TreeGrafter"/>
</dbReference>
<evidence type="ECO:0000256" key="2">
    <source>
        <dbReference type="ARBA" id="ARBA00022679"/>
    </source>
</evidence>
<dbReference type="InterPro" id="IPR027408">
    <property type="entry name" value="PNPase/RNase_PH_dom_sf"/>
</dbReference>
<evidence type="ECO:0000259" key="6">
    <source>
        <dbReference type="Pfam" id="PF03725"/>
    </source>
</evidence>
<dbReference type="GO" id="GO:0006402">
    <property type="term" value="P:mRNA catabolic process"/>
    <property type="evidence" value="ECO:0007669"/>
    <property type="project" value="InterPro"/>
</dbReference>
<accession>X0T8C1</accession>
<dbReference type="Gene3D" id="1.10.10.400">
    <property type="entry name" value="Polyribonucleotide nucleotidyltransferase, RNA-binding domain"/>
    <property type="match status" value="1"/>
</dbReference>
<proteinExistence type="predicted"/>
<dbReference type="InterPro" id="IPR015847">
    <property type="entry name" value="ExoRNase_PH_dom2"/>
</dbReference>
<dbReference type="SUPFAM" id="SSF46915">
    <property type="entry name" value="Polynucleotide phosphorylase/guanosine pentaphosphate synthase (PNPase/GPSI), domain 3"/>
    <property type="match status" value="1"/>
</dbReference>
<dbReference type="InterPro" id="IPR015848">
    <property type="entry name" value="PNPase_PH_RNA-bd_bac/org-type"/>
</dbReference>
<dbReference type="Pfam" id="PF03726">
    <property type="entry name" value="PNPase"/>
    <property type="match status" value="1"/>
</dbReference>
<dbReference type="FunFam" id="3.30.230.70:FF:000001">
    <property type="entry name" value="Polyribonucleotide nucleotidyltransferase"/>
    <property type="match status" value="1"/>
</dbReference>
<dbReference type="GO" id="GO:0005829">
    <property type="term" value="C:cytosol"/>
    <property type="evidence" value="ECO:0007669"/>
    <property type="project" value="TreeGrafter"/>
</dbReference>
<dbReference type="Pfam" id="PF03725">
    <property type="entry name" value="RNase_PH_C"/>
    <property type="match status" value="1"/>
</dbReference>
<evidence type="ECO:0000256" key="1">
    <source>
        <dbReference type="ARBA" id="ARBA00012416"/>
    </source>
</evidence>
<dbReference type="PANTHER" id="PTHR11252">
    <property type="entry name" value="POLYRIBONUCLEOTIDE NUCLEOTIDYLTRANSFERASE"/>
    <property type="match status" value="1"/>
</dbReference>
<feature type="domain" description="Exoribonuclease phosphorolytic" evidence="5">
    <location>
        <begin position="336"/>
        <end position="366"/>
    </location>
</feature>
<dbReference type="EMBL" id="BARS01003584">
    <property type="protein sequence ID" value="GAF84437.1"/>
    <property type="molecule type" value="Genomic_DNA"/>
</dbReference>
<dbReference type="InterPro" id="IPR012162">
    <property type="entry name" value="PNPase"/>
</dbReference>
<sequence>MFEVCRVEREIGGKILSIETGKVAKQADGAVVVQYGDTVVLVAAVTAPPRSEDIDFFPLSVEYREKHSAAGKFPGGFIKREGRPSTKETLTARTIDRPIRPLFPEGYLQEVQIVANVLSADQENDPDILAMIGASAALSISKIPFLGPIGTCRLGRVDGEFVVNPTHKQIAASDLNLLLDGRKEAMNMIEVRARELTEEVIADAIATAQKTVGQVCEMIEELTEKVGVEKEIPLIEIDEELYSQIRSQVADKLYELKQIPGKQERKTALSELFEQVSAEYCAVEGIVESDTKLSQKAGLKCSKAVLKRILGKIEGQVVRKLLLEGKRPDGRGYNDIRPIECEVGILPRAHGSALFTRGETQTIVSI</sequence>
<feature type="domain" description="Polyribonucleotide nucleotidyltransferase RNA-binding" evidence="7">
    <location>
        <begin position="240"/>
        <end position="331"/>
    </location>
</feature>
<dbReference type="Pfam" id="PF01138">
    <property type="entry name" value="RNase_PH"/>
    <property type="match status" value="2"/>
</dbReference>
<evidence type="ECO:0000256" key="4">
    <source>
        <dbReference type="ARBA" id="ARBA00022884"/>
    </source>
</evidence>
<dbReference type="SUPFAM" id="SSF55666">
    <property type="entry name" value="Ribonuclease PH domain 2-like"/>
    <property type="match status" value="1"/>
</dbReference>
<gene>
    <name evidence="8" type="ORF">S01H1_06949</name>
</gene>